<name>A0A2K1JGN0_PHYPA</name>
<dbReference type="PaxDb" id="3218-PP1S409_4V6.1"/>
<proteinExistence type="predicted"/>
<dbReference type="RefSeq" id="XP_024394053.1">
    <property type="nucleotide sequence ID" value="XM_024538285.2"/>
</dbReference>
<sequence>MDPGSATSFMDIHYQKQYSVVHETVEQFKVVGSYPTEEEALTAALDCQIDVFKTIKAQVLVQVRQSFPEKPLAWQLRMLQDAMESYFLDVGFESLSGYFTVTDQPITDVAPKKRKMATTPRCESKLAKSNTRCGIASTTALKTMSRYMHQTSPFGMS</sequence>
<dbReference type="Gramene" id="Pp3c14_6730V3.4">
    <property type="protein sequence ID" value="PAC:32962515.CDS.1"/>
    <property type="gene ID" value="Pp3c14_6730"/>
</dbReference>
<dbReference type="AlphaFoldDB" id="A0A2K1JGN0"/>
<accession>A0A2K1JGN0</accession>
<dbReference type="EnsemblPlants" id="Pp3c14_6730V3.3">
    <property type="protein sequence ID" value="PAC:32962514.CDS.1"/>
    <property type="gene ID" value="Pp3c14_6730"/>
</dbReference>
<dbReference type="OrthoDB" id="10338990at2759"/>
<dbReference type="EnsemblPlants" id="Pp3c14_6730V3.1">
    <property type="protein sequence ID" value="PAC:32962512.CDS.1"/>
    <property type="gene ID" value="Pp3c14_6730"/>
</dbReference>
<organism evidence="1">
    <name type="scientific">Physcomitrium patens</name>
    <name type="common">Spreading-leaved earth moss</name>
    <name type="synonym">Physcomitrella patens</name>
    <dbReference type="NCBI Taxonomy" id="3218"/>
    <lineage>
        <taxon>Eukaryota</taxon>
        <taxon>Viridiplantae</taxon>
        <taxon>Streptophyta</taxon>
        <taxon>Embryophyta</taxon>
        <taxon>Bryophyta</taxon>
        <taxon>Bryophytina</taxon>
        <taxon>Bryopsida</taxon>
        <taxon>Funariidae</taxon>
        <taxon>Funariales</taxon>
        <taxon>Funariaceae</taxon>
        <taxon>Physcomitrium</taxon>
    </lineage>
</organism>
<dbReference type="RefSeq" id="XP_024394054.1">
    <property type="nucleotide sequence ID" value="XM_024538286.2"/>
</dbReference>
<dbReference type="Gramene" id="Pp3c14_6730V3.1">
    <property type="protein sequence ID" value="PAC:32962512.CDS.1"/>
    <property type="gene ID" value="Pp3c14_6730"/>
</dbReference>
<dbReference type="EnsemblPlants" id="Pp3c14_6730V3.2">
    <property type="protein sequence ID" value="PAC:32962513.CDS.1"/>
    <property type="gene ID" value="Pp3c14_6730"/>
</dbReference>
<dbReference type="RefSeq" id="XP_024394051.1">
    <property type="nucleotide sequence ID" value="XM_024538283.2"/>
</dbReference>
<reference evidence="2" key="3">
    <citation type="submission" date="2020-12" db="UniProtKB">
        <authorList>
            <consortium name="EnsemblPlants"/>
        </authorList>
    </citation>
    <scope>IDENTIFICATION</scope>
</reference>
<dbReference type="Gramene" id="Pp3c14_6730V3.3">
    <property type="protein sequence ID" value="PAC:32962514.CDS.1"/>
    <property type="gene ID" value="Pp3c14_6730"/>
</dbReference>
<dbReference type="GeneID" id="112291184"/>
<gene>
    <name evidence="2" type="primary">LOC112291184</name>
    <name evidence="1" type="ORF">PHYPA_018123</name>
</gene>
<dbReference type="EMBL" id="ABEU02000014">
    <property type="protein sequence ID" value="PNR40720.1"/>
    <property type="molecule type" value="Genomic_DNA"/>
</dbReference>
<evidence type="ECO:0000313" key="2">
    <source>
        <dbReference type="EnsemblPlants" id="PAC:32962512.CDS.1"/>
    </source>
</evidence>
<dbReference type="KEGG" id="ppp:112291184"/>
<evidence type="ECO:0000313" key="1">
    <source>
        <dbReference type="EMBL" id="PNR40720.1"/>
    </source>
</evidence>
<dbReference type="Gramene" id="Pp3c14_6730V3.2">
    <property type="protein sequence ID" value="PAC:32962513.CDS.1"/>
    <property type="gene ID" value="Pp3c14_6730"/>
</dbReference>
<protein>
    <submittedName>
        <fullName evidence="1 2">Uncharacterized protein</fullName>
    </submittedName>
</protein>
<keyword evidence="3" id="KW-1185">Reference proteome</keyword>
<dbReference type="Proteomes" id="UP000006727">
    <property type="component" value="Chromosome 14"/>
</dbReference>
<dbReference type="RefSeq" id="XP_024394052.1">
    <property type="nucleotide sequence ID" value="XM_024538284.2"/>
</dbReference>
<evidence type="ECO:0000313" key="3">
    <source>
        <dbReference type="Proteomes" id="UP000006727"/>
    </source>
</evidence>
<dbReference type="EnsemblPlants" id="Pp3c14_6730V3.4">
    <property type="protein sequence ID" value="PAC:32962515.CDS.1"/>
    <property type="gene ID" value="Pp3c14_6730"/>
</dbReference>
<reference evidence="1 3" key="1">
    <citation type="journal article" date="2008" name="Science">
        <title>The Physcomitrella genome reveals evolutionary insights into the conquest of land by plants.</title>
        <authorList>
            <person name="Rensing S."/>
            <person name="Lang D."/>
            <person name="Zimmer A."/>
            <person name="Terry A."/>
            <person name="Salamov A."/>
            <person name="Shapiro H."/>
            <person name="Nishiyama T."/>
            <person name="Perroud P.-F."/>
            <person name="Lindquist E."/>
            <person name="Kamisugi Y."/>
            <person name="Tanahashi T."/>
            <person name="Sakakibara K."/>
            <person name="Fujita T."/>
            <person name="Oishi K."/>
            <person name="Shin-I T."/>
            <person name="Kuroki Y."/>
            <person name="Toyoda A."/>
            <person name="Suzuki Y."/>
            <person name="Hashimoto A."/>
            <person name="Yamaguchi K."/>
            <person name="Sugano A."/>
            <person name="Kohara Y."/>
            <person name="Fujiyama A."/>
            <person name="Anterola A."/>
            <person name="Aoki S."/>
            <person name="Ashton N."/>
            <person name="Barbazuk W.B."/>
            <person name="Barker E."/>
            <person name="Bennetzen J."/>
            <person name="Bezanilla M."/>
            <person name="Blankenship R."/>
            <person name="Cho S.H."/>
            <person name="Dutcher S."/>
            <person name="Estelle M."/>
            <person name="Fawcett J.A."/>
            <person name="Gundlach H."/>
            <person name="Hanada K."/>
            <person name="Heyl A."/>
            <person name="Hicks K.A."/>
            <person name="Hugh J."/>
            <person name="Lohr M."/>
            <person name="Mayer K."/>
            <person name="Melkozernov A."/>
            <person name="Murata T."/>
            <person name="Nelson D."/>
            <person name="Pils B."/>
            <person name="Prigge M."/>
            <person name="Reiss B."/>
            <person name="Renner T."/>
            <person name="Rombauts S."/>
            <person name="Rushton P."/>
            <person name="Sanderfoot A."/>
            <person name="Schween G."/>
            <person name="Shiu S.-H."/>
            <person name="Stueber K."/>
            <person name="Theodoulou F.L."/>
            <person name="Tu H."/>
            <person name="Van de Peer Y."/>
            <person name="Verrier P.J."/>
            <person name="Waters E."/>
            <person name="Wood A."/>
            <person name="Yang L."/>
            <person name="Cove D."/>
            <person name="Cuming A."/>
            <person name="Hasebe M."/>
            <person name="Lucas S."/>
            <person name="Mishler D.B."/>
            <person name="Reski R."/>
            <person name="Grigoriev I."/>
            <person name="Quatrano R.S."/>
            <person name="Boore J.L."/>
        </authorList>
    </citation>
    <scope>NUCLEOTIDE SEQUENCE [LARGE SCALE GENOMIC DNA]</scope>
    <source>
        <strain evidence="2 3">cv. Gransden 2004</strain>
    </source>
</reference>
<reference evidence="1 3" key="2">
    <citation type="journal article" date="2018" name="Plant J.">
        <title>The Physcomitrella patens chromosome-scale assembly reveals moss genome structure and evolution.</title>
        <authorList>
            <person name="Lang D."/>
            <person name="Ullrich K.K."/>
            <person name="Murat F."/>
            <person name="Fuchs J."/>
            <person name="Jenkins J."/>
            <person name="Haas F.B."/>
            <person name="Piednoel M."/>
            <person name="Gundlach H."/>
            <person name="Van Bel M."/>
            <person name="Meyberg R."/>
            <person name="Vives C."/>
            <person name="Morata J."/>
            <person name="Symeonidi A."/>
            <person name="Hiss M."/>
            <person name="Muchero W."/>
            <person name="Kamisugi Y."/>
            <person name="Saleh O."/>
            <person name="Blanc G."/>
            <person name="Decker E.L."/>
            <person name="van Gessel N."/>
            <person name="Grimwood J."/>
            <person name="Hayes R.D."/>
            <person name="Graham S.W."/>
            <person name="Gunter L.E."/>
            <person name="McDaniel S.F."/>
            <person name="Hoernstein S.N.W."/>
            <person name="Larsson A."/>
            <person name="Li F.W."/>
            <person name="Perroud P.F."/>
            <person name="Phillips J."/>
            <person name="Ranjan P."/>
            <person name="Rokshar D.S."/>
            <person name="Rothfels C.J."/>
            <person name="Schneider L."/>
            <person name="Shu S."/>
            <person name="Stevenson D.W."/>
            <person name="Thummler F."/>
            <person name="Tillich M."/>
            <person name="Villarreal Aguilar J.C."/>
            <person name="Widiez T."/>
            <person name="Wong G.K."/>
            <person name="Wymore A."/>
            <person name="Zhang Y."/>
            <person name="Zimmer A.D."/>
            <person name="Quatrano R.S."/>
            <person name="Mayer K.F.X."/>
            <person name="Goodstein D."/>
            <person name="Casacuberta J.M."/>
            <person name="Vandepoele K."/>
            <person name="Reski R."/>
            <person name="Cuming A.C."/>
            <person name="Tuskan G.A."/>
            <person name="Maumus F."/>
            <person name="Salse J."/>
            <person name="Schmutz J."/>
            <person name="Rensing S.A."/>
        </authorList>
    </citation>
    <scope>NUCLEOTIDE SEQUENCE [LARGE SCALE GENOMIC DNA]</scope>
    <source>
        <strain evidence="2 3">cv. Gransden 2004</strain>
    </source>
</reference>